<keyword evidence="2" id="KW-0663">Pyridoxal phosphate</keyword>
<dbReference type="Gene3D" id="3.40.640.10">
    <property type="entry name" value="Type I PLP-dependent aspartate aminotransferase-like (Major domain)"/>
    <property type="match status" value="1"/>
</dbReference>
<comment type="similarity">
    <text evidence="1">In the C-terminal section; belongs to the class-I pyridoxal-phosphate-dependent aminotransferase family.</text>
</comment>
<feature type="domain" description="HTH gntR-type" evidence="6">
    <location>
        <begin position="17"/>
        <end position="85"/>
    </location>
</feature>
<dbReference type="InterPro" id="IPR004839">
    <property type="entry name" value="Aminotransferase_I/II_large"/>
</dbReference>
<evidence type="ECO:0000256" key="2">
    <source>
        <dbReference type="ARBA" id="ARBA00022898"/>
    </source>
</evidence>
<dbReference type="InterPro" id="IPR036388">
    <property type="entry name" value="WH-like_DNA-bd_sf"/>
</dbReference>
<evidence type="ECO:0000256" key="1">
    <source>
        <dbReference type="ARBA" id="ARBA00005384"/>
    </source>
</evidence>
<dbReference type="RefSeq" id="WP_086386513.1">
    <property type="nucleotide sequence ID" value="NZ_NBTZ01000082.1"/>
</dbReference>
<dbReference type="PANTHER" id="PTHR46577">
    <property type="entry name" value="HTH-TYPE TRANSCRIPTIONAL REGULATORY PROTEIN GABR"/>
    <property type="match status" value="1"/>
</dbReference>
<dbReference type="Proteomes" id="UP000195221">
    <property type="component" value="Unassembled WGS sequence"/>
</dbReference>
<evidence type="ECO:0000256" key="3">
    <source>
        <dbReference type="ARBA" id="ARBA00023015"/>
    </source>
</evidence>
<keyword evidence="7" id="KW-0808">Transferase</keyword>
<dbReference type="SUPFAM" id="SSF53383">
    <property type="entry name" value="PLP-dependent transferases"/>
    <property type="match status" value="1"/>
</dbReference>
<dbReference type="PRINTS" id="PR00035">
    <property type="entry name" value="HTHGNTR"/>
</dbReference>
<gene>
    <name evidence="7" type="ORF">PAMC26577_19605</name>
</gene>
<dbReference type="CDD" id="cd00609">
    <property type="entry name" value="AAT_like"/>
    <property type="match status" value="1"/>
</dbReference>
<dbReference type="Pfam" id="PF00392">
    <property type="entry name" value="GntR"/>
    <property type="match status" value="1"/>
</dbReference>
<evidence type="ECO:0000256" key="5">
    <source>
        <dbReference type="ARBA" id="ARBA00023163"/>
    </source>
</evidence>
<dbReference type="SUPFAM" id="SSF46785">
    <property type="entry name" value="Winged helix' DNA-binding domain"/>
    <property type="match status" value="1"/>
</dbReference>
<dbReference type="GO" id="GO:0008483">
    <property type="term" value="F:transaminase activity"/>
    <property type="evidence" value="ECO:0007669"/>
    <property type="project" value="UniProtKB-KW"/>
</dbReference>
<dbReference type="AlphaFoldDB" id="A0A242MNN9"/>
<evidence type="ECO:0000313" key="8">
    <source>
        <dbReference type="Proteomes" id="UP000195221"/>
    </source>
</evidence>
<dbReference type="InterPro" id="IPR015424">
    <property type="entry name" value="PyrdxlP-dep_Trfase"/>
</dbReference>
<dbReference type="GO" id="GO:0003700">
    <property type="term" value="F:DNA-binding transcription factor activity"/>
    <property type="evidence" value="ECO:0007669"/>
    <property type="project" value="InterPro"/>
</dbReference>
<dbReference type="PROSITE" id="PS50949">
    <property type="entry name" value="HTH_GNTR"/>
    <property type="match status" value="1"/>
</dbReference>
<dbReference type="GO" id="GO:0003677">
    <property type="term" value="F:DNA binding"/>
    <property type="evidence" value="ECO:0007669"/>
    <property type="project" value="UniProtKB-KW"/>
</dbReference>
<keyword evidence="7" id="KW-0032">Aminotransferase</keyword>
<dbReference type="PANTHER" id="PTHR46577:SF1">
    <property type="entry name" value="HTH-TYPE TRANSCRIPTIONAL REGULATORY PROTEIN GABR"/>
    <property type="match status" value="1"/>
</dbReference>
<name>A0A242MNN9_CABSO</name>
<dbReference type="InterPro" id="IPR051446">
    <property type="entry name" value="HTH_trans_reg/aminotransferase"/>
</dbReference>
<accession>A0A242MNN9</accession>
<sequence>MLRDWKVQVSVNREKVTPLTVQITQAVVDKIRSGLLRPGEALPGSRELAAKLGINRKTVIAAYDELISHGWLVVEGKRGTFVSPKLPDIEVEQRSRSMRKAGGTTGLPGPDYPVYGIERELPESAPQGTIEFTDGVPDTRVIEFNAISAAFRLALIESARGNQMGYADPRGFLALRRQIASMLRHERGLNADENTLCVVRGSQMGIFLAARILVRPGDVVAMETLTYPAARDAFRSCGATVVGIEQDEHGLIPASLEKLCRRHRIKAIYLTPHHQFPTTVTLTADRRLRLLTLAEQFGFVIVEDDYDHEFHFTGSPMLPMASIDRFGKVIYIGSLSKVLAPGLRIGYIVAPASIINRIAYEVTLIDRQGNTVTERAAAALMDNGELKRHIRRALKIYQARRDFLMQLVAERLGQIASFQPPDGGLALWLQLDSSIDMGRLERDAKQERLQYLAGERFHDKPGPIHAIRLGYGALNEQEMSQGILRLDRALTRQTNMKH</sequence>
<dbReference type="Pfam" id="PF00155">
    <property type="entry name" value="Aminotran_1_2"/>
    <property type="match status" value="1"/>
</dbReference>
<evidence type="ECO:0000259" key="6">
    <source>
        <dbReference type="PROSITE" id="PS50949"/>
    </source>
</evidence>
<dbReference type="Gene3D" id="1.10.10.10">
    <property type="entry name" value="Winged helix-like DNA-binding domain superfamily/Winged helix DNA-binding domain"/>
    <property type="match status" value="1"/>
</dbReference>
<evidence type="ECO:0000313" key="7">
    <source>
        <dbReference type="EMBL" id="OTP72863.1"/>
    </source>
</evidence>
<proteinExistence type="inferred from homology"/>
<keyword evidence="4" id="KW-0238">DNA-binding</keyword>
<dbReference type="CDD" id="cd07377">
    <property type="entry name" value="WHTH_GntR"/>
    <property type="match status" value="1"/>
</dbReference>
<keyword evidence="5" id="KW-0804">Transcription</keyword>
<dbReference type="InterPro" id="IPR036390">
    <property type="entry name" value="WH_DNA-bd_sf"/>
</dbReference>
<dbReference type="SMART" id="SM00345">
    <property type="entry name" value="HTH_GNTR"/>
    <property type="match status" value="1"/>
</dbReference>
<reference evidence="7 8" key="1">
    <citation type="submission" date="2017-03" db="EMBL/GenBank/DDBJ databases">
        <title>Genome analysis of strain PAMC 26577.</title>
        <authorList>
            <person name="Oh H.-M."/>
            <person name="Yang J.-A."/>
        </authorList>
    </citation>
    <scope>NUCLEOTIDE SEQUENCE [LARGE SCALE GENOMIC DNA]</scope>
    <source>
        <strain evidence="7 8">PAMC 26577</strain>
    </source>
</reference>
<comment type="caution">
    <text evidence="7">The sequence shown here is derived from an EMBL/GenBank/DDBJ whole genome shotgun (WGS) entry which is preliminary data.</text>
</comment>
<keyword evidence="3" id="KW-0805">Transcription regulation</keyword>
<dbReference type="InterPro" id="IPR000524">
    <property type="entry name" value="Tscrpt_reg_HTH_GntR"/>
</dbReference>
<dbReference type="InterPro" id="IPR015421">
    <property type="entry name" value="PyrdxlP-dep_Trfase_major"/>
</dbReference>
<protein>
    <submittedName>
        <fullName evidence="7">Transcriptional regulator, GntR family domain / Aspartate aminotransferase</fullName>
    </submittedName>
</protein>
<organism evidence="7 8">
    <name type="scientific">Caballeronia sordidicola</name>
    <name type="common">Burkholderia sordidicola</name>
    <dbReference type="NCBI Taxonomy" id="196367"/>
    <lineage>
        <taxon>Bacteria</taxon>
        <taxon>Pseudomonadati</taxon>
        <taxon>Pseudomonadota</taxon>
        <taxon>Betaproteobacteria</taxon>
        <taxon>Burkholderiales</taxon>
        <taxon>Burkholderiaceae</taxon>
        <taxon>Caballeronia</taxon>
    </lineage>
</organism>
<dbReference type="EMBL" id="NBTZ01000082">
    <property type="protein sequence ID" value="OTP72863.1"/>
    <property type="molecule type" value="Genomic_DNA"/>
</dbReference>
<evidence type="ECO:0000256" key="4">
    <source>
        <dbReference type="ARBA" id="ARBA00023125"/>
    </source>
</evidence>
<dbReference type="GO" id="GO:0030170">
    <property type="term" value="F:pyridoxal phosphate binding"/>
    <property type="evidence" value="ECO:0007669"/>
    <property type="project" value="InterPro"/>
</dbReference>